<keyword evidence="6" id="KW-0472">Membrane</keyword>
<evidence type="ECO:0000256" key="6">
    <source>
        <dbReference type="ARBA" id="ARBA00023136"/>
    </source>
</evidence>
<dbReference type="Proteomes" id="UP000184111">
    <property type="component" value="Unassembled WGS sequence"/>
</dbReference>
<evidence type="ECO:0000256" key="1">
    <source>
        <dbReference type="ARBA" id="ARBA00004651"/>
    </source>
</evidence>
<comment type="similarity">
    <text evidence="2">Belongs to the VirD4/TraG family.</text>
</comment>
<organism evidence="7 8">
    <name type="scientific">Actinacidiphila paucisporea</name>
    <dbReference type="NCBI Taxonomy" id="310782"/>
    <lineage>
        <taxon>Bacteria</taxon>
        <taxon>Bacillati</taxon>
        <taxon>Actinomycetota</taxon>
        <taxon>Actinomycetes</taxon>
        <taxon>Kitasatosporales</taxon>
        <taxon>Streptomycetaceae</taxon>
        <taxon>Actinacidiphila</taxon>
    </lineage>
</organism>
<dbReference type="InterPro" id="IPR027417">
    <property type="entry name" value="P-loop_NTPase"/>
</dbReference>
<proteinExistence type="inferred from homology"/>
<dbReference type="RefSeq" id="WP_073502952.1">
    <property type="nucleotide sequence ID" value="NZ_FRBI01000046.1"/>
</dbReference>
<evidence type="ECO:0000256" key="2">
    <source>
        <dbReference type="ARBA" id="ARBA00008806"/>
    </source>
</evidence>
<keyword evidence="8" id="KW-1185">Reference proteome</keyword>
<accession>A0A1M7QWC3</accession>
<evidence type="ECO:0000256" key="4">
    <source>
        <dbReference type="ARBA" id="ARBA00022692"/>
    </source>
</evidence>
<keyword evidence="4" id="KW-0812">Transmembrane</keyword>
<keyword evidence="5" id="KW-1133">Transmembrane helix</keyword>
<sequence length="402" mass="42929">MSDAGVRDSKGLLLGRLGPGGHDGAEYVTADGDLHVLTIAPNLSGRSRHCLIPNLLTYTGRAVVVDLDGEAYAATAEARRRMGHTVVRLDPFGVTGPESDALDPIRLLPAVEESGFATRCQDLAALLPLRSSAADLLGHETLSLINALIAYLAVVPEKNTFDELYPTLHSDDVVYSLAVVLDAVGKRIPKPAFEQIASFLDTDDRTRSRILSRARARVEPLGNPQVRRTLRTSTVSLSAFAAGEPTTVYLILPAGRLGDNTALLRVWIGSLLYAVSGAHDDSALPVLFLLDYCADLGPFGPVESALRRGAADAFRIWTFWHGVYQLRSTYPGTWPEIVSGSGAVQVFGTTDTAAAAEVEQLLGLPSNAVWSLGPADQVVRLGKAAQQMKKLDLRDGAFAPPG</sequence>
<reference evidence="7 8" key="1">
    <citation type="submission" date="2016-11" db="EMBL/GenBank/DDBJ databases">
        <authorList>
            <person name="Jaros S."/>
            <person name="Januszkiewicz K."/>
            <person name="Wedrychowicz H."/>
        </authorList>
    </citation>
    <scope>NUCLEOTIDE SEQUENCE [LARGE SCALE GENOMIC DNA]</scope>
    <source>
        <strain evidence="7 8">CGMCC 4.2025</strain>
    </source>
</reference>
<comment type="subcellular location">
    <subcellularLocation>
        <location evidence="1">Cell membrane</location>
        <topology evidence="1">Multi-pass membrane protein</topology>
    </subcellularLocation>
</comment>
<dbReference type="STRING" id="310782.SAMN05216499_1465"/>
<dbReference type="SUPFAM" id="SSF52540">
    <property type="entry name" value="P-loop containing nucleoside triphosphate hydrolases"/>
    <property type="match status" value="1"/>
</dbReference>
<dbReference type="PANTHER" id="PTHR37937">
    <property type="entry name" value="CONJUGATIVE TRANSFER: DNA TRANSPORT"/>
    <property type="match status" value="1"/>
</dbReference>
<evidence type="ECO:0000313" key="8">
    <source>
        <dbReference type="Proteomes" id="UP000184111"/>
    </source>
</evidence>
<dbReference type="EMBL" id="FRBI01000046">
    <property type="protein sequence ID" value="SHN36205.1"/>
    <property type="molecule type" value="Genomic_DNA"/>
</dbReference>
<dbReference type="GO" id="GO:0005886">
    <property type="term" value="C:plasma membrane"/>
    <property type="evidence" value="ECO:0007669"/>
    <property type="project" value="UniProtKB-SubCell"/>
</dbReference>
<dbReference type="Pfam" id="PF02534">
    <property type="entry name" value="T4SS-DNA_transf"/>
    <property type="match status" value="1"/>
</dbReference>
<dbReference type="AlphaFoldDB" id="A0A1M7QWC3"/>
<dbReference type="InterPro" id="IPR003688">
    <property type="entry name" value="TraG/VirD4"/>
</dbReference>
<evidence type="ECO:0000256" key="3">
    <source>
        <dbReference type="ARBA" id="ARBA00022475"/>
    </source>
</evidence>
<keyword evidence="3" id="KW-1003">Cell membrane</keyword>
<evidence type="ECO:0000256" key="5">
    <source>
        <dbReference type="ARBA" id="ARBA00022989"/>
    </source>
</evidence>
<name>A0A1M7QWC3_9ACTN</name>
<gene>
    <name evidence="7" type="ORF">SAMN05216499_1465</name>
</gene>
<evidence type="ECO:0000313" key="7">
    <source>
        <dbReference type="EMBL" id="SHN36205.1"/>
    </source>
</evidence>
<dbReference type="PANTHER" id="PTHR37937:SF1">
    <property type="entry name" value="CONJUGATIVE TRANSFER: DNA TRANSPORT"/>
    <property type="match status" value="1"/>
</dbReference>
<protein>
    <submittedName>
        <fullName evidence="7">Type IV secretion system protein VirD4</fullName>
    </submittedName>
</protein>
<dbReference type="InterPro" id="IPR051539">
    <property type="entry name" value="T4SS-coupling_protein"/>
</dbReference>
<dbReference type="OrthoDB" id="226701at2"/>
<dbReference type="Gene3D" id="3.40.50.300">
    <property type="entry name" value="P-loop containing nucleotide triphosphate hydrolases"/>
    <property type="match status" value="1"/>
</dbReference>